<dbReference type="SUPFAM" id="SSF51735">
    <property type="entry name" value="NAD(P)-binding Rossmann-fold domains"/>
    <property type="match status" value="1"/>
</dbReference>
<proteinExistence type="predicted"/>
<dbReference type="STRING" id="561176.SAMN04488561_1824"/>
<dbReference type="GO" id="GO:0000166">
    <property type="term" value="F:nucleotide binding"/>
    <property type="evidence" value="ECO:0007669"/>
    <property type="project" value="InterPro"/>
</dbReference>
<evidence type="ECO:0000259" key="2">
    <source>
        <dbReference type="Pfam" id="PF22725"/>
    </source>
</evidence>
<dbReference type="InterPro" id="IPR055170">
    <property type="entry name" value="GFO_IDH_MocA-like_dom"/>
</dbReference>
<accession>A0A1H5JZH8</accession>
<organism evidence="3 4">
    <name type="scientific">Jiangella alba</name>
    <dbReference type="NCBI Taxonomy" id="561176"/>
    <lineage>
        <taxon>Bacteria</taxon>
        <taxon>Bacillati</taxon>
        <taxon>Actinomycetota</taxon>
        <taxon>Actinomycetes</taxon>
        <taxon>Jiangellales</taxon>
        <taxon>Jiangellaceae</taxon>
        <taxon>Jiangella</taxon>
    </lineage>
</organism>
<evidence type="ECO:0000313" key="3">
    <source>
        <dbReference type="EMBL" id="SEE57976.1"/>
    </source>
</evidence>
<evidence type="ECO:0000259" key="1">
    <source>
        <dbReference type="Pfam" id="PF01408"/>
    </source>
</evidence>
<feature type="domain" description="GFO/IDH/MocA-like oxidoreductase" evidence="2">
    <location>
        <begin position="124"/>
        <end position="243"/>
    </location>
</feature>
<dbReference type="InterPro" id="IPR000683">
    <property type="entry name" value="Gfo/Idh/MocA-like_OxRdtase_N"/>
</dbReference>
<dbReference type="Gene3D" id="3.40.50.720">
    <property type="entry name" value="NAD(P)-binding Rossmann-like Domain"/>
    <property type="match status" value="1"/>
</dbReference>
<dbReference type="PANTHER" id="PTHR43377:SF1">
    <property type="entry name" value="BILIVERDIN REDUCTASE A"/>
    <property type="match status" value="1"/>
</dbReference>
<reference evidence="4" key="1">
    <citation type="submission" date="2016-10" db="EMBL/GenBank/DDBJ databases">
        <authorList>
            <person name="Varghese N."/>
            <person name="Submissions S."/>
        </authorList>
    </citation>
    <scope>NUCLEOTIDE SEQUENCE [LARGE SCALE GENOMIC DNA]</scope>
    <source>
        <strain evidence="4">DSM 45237</strain>
    </source>
</reference>
<keyword evidence="4" id="KW-1185">Reference proteome</keyword>
<evidence type="ECO:0000313" key="4">
    <source>
        <dbReference type="Proteomes" id="UP000181980"/>
    </source>
</evidence>
<dbReference type="RefSeq" id="WP_069111128.1">
    <property type="nucleotide sequence ID" value="NZ_FNUC01000003.1"/>
</dbReference>
<sequence>MPELTVGLVGAGGISHAHAAAWRALGAKLLVTSLDGAERLAAQYGGTVAASLDDLLGRADLVDVVTPTPTHRDIVRQALDAGRAVVCEKPLARTGADAAGLVRQAAAAGLPLYPGHVVRYFPEYAAMRAAVAAGRIGRPAVLRFSRGGMFPSWAPWFSDVAESGGLLMDQMIHDLDIARWVAGEVVEVFARAHTAERDGHPLQVAHVTLTHASGALSHVQGLWGPPHLGFRTSFHVAGDDGVLRYDSAVTPAVRLDLAPVPAGGEDHPEAPTGESPYLTELREFAGAVAGGPAPRVSAADGAVAVWLATAALDSLRSGTPVRLDTAELLEEIA</sequence>
<dbReference type="AlphaFoldDB" id="A0A1H5JZH8"/>
<dbReference type="Proteomes" id="UP000181980">
    <property type="component" value="Unassembled WGS sequence"/>
</dbReference>
<gene>
    <name evidence="3" type="ORF">SAMN04488561_1824</name>
</gene>
<feature type="domain" description="Gfo/Idh/MocA-like oxidoreductase N-terminal" evidence="1">
    <location>
        <begin position="5"/>
        <end position="116"/>
    </location>
</feature>
<dbReference type="InterPro" id="IPR036291">
    <property type="entry name" value="NAD(P)-bd_dom_sf"/>
</dbReference>
<dbReference type="InterPro" id="IPR051450">
    <property type="entry name" value="Gfo/Idh/MocA_Oxidoreductases"/>
</dbReference>
<dbReference type="Gene3D" id="3.30.360.10">
    <property type="entry name" value="Dihydrodipicolinate Reductase, domain 2"/>
    <property type="match status" value="1"/>
</dbReference>
<dbReference type="PANTHER" id="PTHR43377">
    <property type="entry name" value="BILIVERDIN REDUCTASE A"/>
    <property type="match status" value="1"/>
</dbReference>
<dbReference type="Pfam" id="PF01408">
    <property type="entry name" value="GFO_IDH_MocA"/>
    <property type="match status" value="1"/>
</dbReference>
<name>A0A1H5JZH8_9ACTN</name>
<dbReference type="Pfam" id="PF22725">
    <property type="entry name" value="GFO_IDH_MocA_C3"/>
    <property type="match status" value="1"/>
</dbReference>
<dbReference type="SUPFAM" id="SSF55347">
    <property type="entry name" value="Glyceraldehyde-3-phosphate dehydrogenase-like, C-terminal domain"/>
    <property type="match status" value="1"/>
</dbReference>
<dbReference type="EMBL" id="FNUC01000003">
    <property type="protein sequence ID" value="SEE57976.1"/>
    <property type="molecule type" value="Genomic_DNA"/>
</dbReference>
<protein>
    <submittedName>
        <fullName evidence="3">Myo-inositol 2-dehydrogenase / D-chiro-inositol 1-dehydrogenase</fullName>
    </submittedName>
</protein>